<dbReference type="InterPro" id="IPR023346">
    <property type="entry name" value="Lysozyme-like_dom_sf"/>
</dbReference>
<accession>A0A0G0Q6M3</accession>
<sequence>MKRKYSSKINNFLLYVFALILFTGALLKSQERVFFYLISGNISSVFASSSVNSRTQILSADDEIDYRTVSRKLELMDVDQIKVRKVRAYLASRGAPLAAKAEYLVKTAQEFGIDYRLVAAISIIESSGGKYTYRPYNAWGWGGSMSPYTFKSWEEAIYTVSRGLSRYYSSGLVTPRQIAPRYNPHTPNEWARKVEYVMSLM</sequence>
<comment type="caution">
    <text evidence="1">The sequence shown here is derived from an EMBL/GenBank/DDBJ whole genome shotgun (WGS) entry which is preliminary data.</text>
</comment>
<evidence type="ECO:0000313" key="2">
    <source>
        <dbReference type="Proteomes" id="UP000034799"/>
    </source>
</evidence>
<evidence type="ECO:0000313" key="1">
    <source>
        <dbReference type="EMBL" id="KKR06065.1"/>
    </source>
</evidence>
<dbReference type="SUPFAM" id="SSF53955">
    <property type="entry name" value="Lysozyme-like"/>
    <property type="match status" value="1"/>
</dbReference>
<dbReference type="EMBL" id="LBWK01000001">
    <property type="protein sequence ID" value="KKR06065.1"/>
    <property type="molecule type" value="Genomic_DNA"/>
</dbReference>
<dbReference type="Proteomes" id="UP000034799">
    <property type="component" value="Unassembled WGS sequence"/>
</dbReference>
<reference evidence="1 2" key="1">
    <citation type="journal article" date="2015" name="Nature">
        <title>rRNA introns, odd ribosomes, and small enigmatic genomes across a large radiation of phyla.</title>
        <authorList>
            <person name="Brown C.T."/>
            <person name="Hug L.A."/>
            <person name="Thomas B.C."/>
            <person name="Sharon I."/>
            <person name="Castelle C.J."/>
            <person name="Singh A."/>
            <person name="Wilkins M.J."/>
            <person name="Williams K.H."/>
            <person name="Banfield J.F."/>
        </authorList>
    </citation>
    <scope>NUCLEOTIDE SEQUENCE [LARGE SCALE GENOMIC DNA]</scope>
</reference>
<dbReference type="AlphaFoldDB" id="A0A0G0Q6M3"/>
<organism evidence="1 2">
    <name type="scientific">candidate division WS6 bacterium GW2011_GWF2_39_15</name>
    <dbReference type="NCBI Taxonomy" id="1619100"/>
    <lineage>
        <taxon>Bacteria</taxon>
        <taxon>Candidatus Dojkabacteria</taxon>
    </lineage>
</organism>
<name>A0A0G0Q6M3_9BACT</name>
<evidence type="ECO:0008006" key="3">
    <source>
        <dbReference type="Google" id="ProtNLM"/>
    </source>
</evidence>
<protein>
    <recommendedName>
        <fullName evidence="3">Mannosyl-glycoprotein endo-beta-N-acetylglucosamidase-like domain-containing protein</fullName>
    </recommendedName>
</protein>
<proteinExistence type="predicted"/>
<dbReference type="STRING" id="1619100.UT34_C0001G0105"/>
<gene>
    <name evidence="1" type="ORF">UT34_C0001G0105</name>
</gene>